<accession>A0A518FIL0</accession>
<dbReference type="Gene3D" id="2.60.120.260">
    <property type="entry name" value="Galactose-binding domain-like"/>
    <property type="match status" value="1"/>
</dbReference>
<gene>
    <name evidence="3" type="ORF">Pan153_08030</name>
</gene>
<reference evidence="3 4" key="1">
    <citation type="submission" date="2019-02" db="EMBL/GenBank/DDBJ databases">
        <title>Deep-cultivation of Planctomycetes and their phenomic and genomic characterization uncovers novel biology.</title>
        <authorList>
            <person name="Wiegand S."/>
            <person name="Jogler M."/>
            <person name="Boedeker C."/>
            <person name="Pinto D."/>
            <person name="Vollmers J."/>
            <person name="Rivas-Marin E."/>
            <person name="Kohn T."/>
            <person name="Peeters S.H."/>
            <person name="Heuer A."/>
            <person name="Rast P."/>
            <person name="Oberbeckmann S."/>
            <person name="Bunk B."/>
            <person name="Jeske O."/>
            <person name="Meyerdierks A."/>
            <person name="Storesund J.E."/>
            <person name="Kallscheuer N."/>
            <person name="Luecker S."/>
            <person name="Lage O.M."/>
            <person name="Pohl T."/>
            <person name="Merkel B.J."/>
            <person name="Hornburger P."/>
            <person name="Mueller R.-W."/>
            <person name="Bruemmer F."/>
            <person name="Labrenz M."/>
            <person name="Spormann A.M."/>
            <person name="Op den Camp H."/>
            <person name="Overmann J."/>
            <person name="Amann R."/>
            <person name="Jetten M.S.M."/>
            <person name="Mascher T."/>
            <person name="Medema M.H."/>
            <person name="Devos D.P."/>
            <person name="Kaster A.-K."/>
            <person name="Ovreas L."/>
            <person name="Rohde M."/>
            <person name="Galperin M.Y."/>
            <person name="Jogler C."/>
        </authorList>
    </citation>
    <scope>NUCLEOTIDE SEQUENCE [LARGE SCALE GENOMIC DNA]</scope>
    <source>
        <strain evidence="3 4">Pan153</strain>
    </source>
</reference>
<feature type="domain" description="Glycosyl hydrolase-like 10" evidence="2">
    <location>
        <begin position="490"/>
        <end position="723"/>
    </location>
</feature>
<proteinExistence type="predicted"/>
<feature type="chain" id="PRO_5021871807" description="Glycosyl hydrolase-like 10 domain-containing protein" evidence="1">
    <location>
        <begin position="25"/>
        <end position="1240"/>
    </location>
</feature>
<evidence type="ECO:0000313" key="4">
    <source>
        <dbReference type="Proteomes" id="UP000320839"/>
    </source>
</evidence>
<evidence type="ECO:0000256" key="1">
    <source>
        <dbReference type="SAM" id="SignalP"/>
    </source>
</evidence>
<protein>
    <recommendedName>
        <fullName evidence="2">Glycosyl hydrolase-like 10 domain-containing protein</fullName>
    </recommendedName>
</protein>
<organism evidence="3 4">
    <name type="scientific">Gimesia panareensis</name>
    <dbReference type="NCBI Taxonomy" id="2527978"/>
    <lineage>
        <taxon>Bacteria</taxon>
        <taxon>Pseudomonadati</taxon>
        <taxon>Planctomycetota</taxon>
        <taxon>Planctomycetia</taxon>
        <taxon>Planctomycetales</taxon>
        <taxon>Planctomycetaceae</taxon>
        <taxon>Gimesia</taxon>
    </lineage>
</organism>
<evidence type="ECO:0000313" key="3">
    <source>
        <dbReference type="EMBL" id="QDV16182.1"/>
    </source>
</evidence>
<name>A0A518FIL0_9PLAN</name>
<dbReference type="Proteomes" id="UP000320839">
    <property type="component" value="Chromosome"/>
</dbReference>
<dbReference type="Pfam" id="PF02638">
    <property type="entry name" value="GHL10"/>
    <property type="match status" value="1"/>
</dbReference>
<dbReference type="Gene3D" id="3.20.20.80">
    <property type="entry name" value="Glycosidases"/>
    <property type="match status" value="1"/>
</dbReference>
<dbReference type="OrthoDB" id="271087at2"/>
<feature type="signal peptide" evidence="1">
    <location>
        <begin position="1"/>
        <end position="24"/>
    </location>
</feature>
<evidence type="ECO:0000259" key="2">
    <source>
        <dbReference type="Pfam" id="PF02638"/>
    </source>
</evidence>
<sequence length="1240" mass="140082" precursor="true">MTYIRKRIWILSGIFCLLACPALADEGTAVATRIRIEWGEQTPRLWNARFKMTGGRIETARSLGVDADEIAVLARKQDQVLYQPRASRVFNSIEFEVRGDLTAKLQVYLQDRNDSSLTMQHEFLLRELLQQKAILPVSQTNAQLIVQQAPGEMLSIHVDRPHLIYEPDETVSLTVFPHFLHVSEIATGESLSWVLAGARNSEPVEKGKVQLAPTSRDELLKAGVPVSFKAPQEGVYNLRVQTTSGYTSMVQFVVLDRAARKTLVESGEGTPLLVDNLTLNGIQNQNDLVARRARGRIRNSFRSLFKSGKEALPESASALPWSAWHLKISHPQQPHRLVITYPAAKDTHLGFSLLEPDAAGQLVPVGVDGGVYQPASPSAINPQESGAESKVELLFWPKVNNPILLFHSLGRPDAAEVAEVNVYELSVSTEDVPADLPAPVEKKRLVGPYLQKPLLPEIFGATQILDPSSHRSLDDWQTFYDAGERLAQYLQYQRFNSVLLGVAADGSAIYPSDTLDPTPRYDSGVYHSSGQDIQRKDVLEMLFRIFNREQLTLVPELQFSSMISALEKLIQEQPEEAIGIELVNFHGQTWRKSQVAARGQAPFYNPLNPRVQAEIVKVFSELVDRYQKHSSFQGVAVQLSLNGYLQLPGLDWGYDDTTVAAFARETGVRIPRFAESHKYEKRYQYLTTTALPQWTEWRCQKIRKLHEQLAGVLSQAKPEAQLIFSARELIPTHSRQGNVITALKTGAPFRPILMEMGLDFSRYDQISNGIVVRPERFTWGPQAERDLQFLNTHSTIDDSFKSRVNGVVFYHQPLEIRIPEFDRISPWQPAFTWLATQASPTAESNQIRYVHAVVALDPYVTFDGGWTIPFGQEQMTRSIRSQLIKLPARPFQTIESSQQPVITRFSRGKEKSVYYLVNDFPYPCQATVKLVMPAKATLTGLGTDEPVKVARSASDECSYTIQLGAYDLQAFEVDDATQTRLLSVKASVEQGDLKELQARIDQKKKMLVQLHRSQDDSSAVVFRADFESKNSRDYILAGWESKVEQGVAWNLDKTEAHSGRTSLVLDTQPGNNFLRTNPIPLQDCRYLNMGVWMKSRSPNMQVRISLEAEQNGKLKVQSAIIAVDQNWRKYVFRVKDIPSDQIQNAQIVIEKLGAEKLWIDDVDLQIHQISPEDDRQLTKLISTLALAWDSQRYLDCYHLLESYWGQFGEQITPHQNREDSPASEPLKHVERRGLRKLIQR</sequence>
<dbReference type="EMBL" id="CP036317">
    <property type="protein sequence ID" value="QDV16182.1"/>
    <property type="molecule type" value="Genomic_DNA"/>
</dbReference>
<dbReference type="InterPro" id="IPR003790">
    <property type="entry name" value="GHL10"/>
</dbReference>
<dbReference type="AlphaFoldDB" id="A0A518FIL0"/>
<dbReference type="RefSeq" id="WP_145454129.1">
    <property type="nucleotide sequence ID" value="NZ_CP036317.1"/>
</dbReference>
<keyword evidence="1" id="KW-0732">Signal</keyword>